<reference evidence="1" key="1">
    <citation type="submission" date="2022-04" db="EMBL/GenBank/DDBJ databases">
        <title>Genome of the entomopathogenic fungus Entomophthora muscae.</title>
        <authorList>
            <person name="Elya C."/>
            <person name="Lovett B.R."/>
            <person name="Lee E."/>
            <person name="Macias A.M."/>
            <person name="Hajek A.E."/>
            <person name="De Bivort B.L."/>
            <person name="Kasson M.T."/>
            <person name="De Fine Licht H.H."/>
            <person name="Stajich J.E."/>
        </authorList>
    </citation>
    <scope>NUCLEOTIDE SEQUENCE</scope>
    <source>
        <strain evidence="1">Berkeley</strain>
    </source>
</reference>
<gene>
    <name evidence="1" type="ORF">DSO57_1006852</name>
</gene>
<protein>
    <submittedName>
        <fullName evidence="1">Uncharacterized protein</fullName>
    </submittedName>
</protein>
<comment type="caution">
    <text evidence="1">The sequence shown here is derived from an EMBL/GenBank/DDBJ whole genome shotgun (WGS) entry which is preliminary data.</text>
</comment>
<evidence type="ECO:0000313" key="1">
    <source>
        <dbReference type="EMBL" id="KAJ9062784.1"/>
    </source>
</evidence>
<organism evidence="1 2">
    <name type="scientific">Entomophthora muscae</name>
    <dbReference type="NCBI Taxonomy" id="34485"/>
    <lineage>
        <taxon>Eukaryota</taxon>
        <taxon>Fungi</taxon>
        <taxon>Fungi incertae sedis</taxon>
        <taxon>Zoopagomycota</taxon>
        <taxon>Entomophthoromycotina</taxon>
        <taxon>Entomophthoromycetes</taxon>
        <taxon>Entomophthorales</taxon>
        <taxon>Entomophthoraceae</taxon>
        <taxon>Entomophthora</taxon>
    </lineage>
</organism>
<name>A0ACC2SK56_9FUNG</name>
<evidence type="ECO:0000313" key="2">
    <source>
        <dbReference type="Proteomes" id="UP001165960"/>
    </source>
</evidence>
<sequence>MGTRFPMTAPPTLCCRTGFTRCECSPAVACDFLIQRLFGRTSSLQKVYFIAGDFLAWNRIFWATLMNPSKRLCMVVIKYIKQIRKQLGQGWNSGAPSLQLEQQKEVQVWVEQIQKALSPYVSQSDSSAARNVVVVGEQCICLKTGTFLVPSPSHFVSRRIPTVWLGKGIPPQVFFNEPPAKKFPLVFQYTKTIFSEHQGEEGQVFFIFLQTLFGYCLTGLNLHHYLVFLVGKGGNDKSMFTSMLRSVLNGDDADMSSASVSAPSSFTPRPRIALIDELNSEDFLDKSLIKRLTGGDPLVLCFPYEKHEFVVTHLCHLLIVTCNSLPYMVPDSSVTRRFIIIWFNTTFASKSSLDAEQKAVEKAGSLSRKIAFYGSRKQTAVQDPQAIYQLVKQRDFKEQVLAWLIQGAMSSISRD</sequence>
<dbReference type="Proteomes" id="UP001165960">
    <property type="component" value="Unassembled WGS sequence"/>
</dbReference>
<proteinExistence type="predicted"/>
<keyword evidence="2" id="KW-1185">Reference proteome</keyword>
<dbReference type="EMBL" id="QTSX02004990">
    <property type="protein sequence ID" value="KAJ9062784.1"/>
    <property type="molecule type" value="Genomic_DNA"/>
</dbReference>
<accession>A0ACC2SK56</accession>